<protein>
    <recommendedName>
        <fullName evidence="1">Aminoglycoside phosphotransferase domain-containing protein</fullName>
    </recommendedName>
</protein>
<evidence type="ECO:0000313" key="3">
    <source>
        <dbReference type="Proteomes" id="UP000054321"/>
    </source>
</evidence>
<dbReference type="SUPFAM" id="SSF56112">
    <property type="entry name" value="Protein kinase-like (PK-like)"/>
    <property type="match status" value="1"/>
</dbReference>
<dbReference type="STRING" id="913774.A0A0C3HCL1"/>
<organism evidence="2 3">
    <name type="scientific">Oidiodendron maius (strain Zn)</name>
    <dbReference type="NCBI Taxonomy" id="913774"/>
    <lineage>
        <taxon>Eukaryota</taxon>
        <taxon>Fungi</taxon>
        <taxon>Dikarya</taxon>
        <taxon>Ascomycota</taxon>
        <taxon>Pezizomycotina</taxon>
        <taxon>Leotiomycetes</taxon>
        <taxon>Leotiomycetes incertae sedis</taxon>
        <taxon>Myxotrichaceae</taxon>
        <taxon>Oidiodendron</taxon>
    </lineage>
</organism>
<dbReference type="Proteomes" id="UP000054321">
    <property type="component" value="Unassembled WGS sequence"/>
</dbReference>
<dbReference type="Gene3D" id="3.90.1200.10">
    <property type="match status" value="1"/>
</dbReference>
<dbReference type="InterPro" id="IPR002575">
    <property type="entry name" value="Aminoglycoside_PTrfase"/>
</dbReference>
<dbReference type="EMBL" id="KN832871">
    <property type="protein sequence ID" value="KIN06036.1"/>
    <property type="molecule type" value="Genomic_DNA"/>
</dbReference>
<reference evidence="2 3" key="1">
    <citation type="submission" date="2014-04" db="EMBL/GenBank/DDBJ databases">
        <authorList>
            <consortium name="DOE Joint Genome Institute"/>
            <person name="Kuo A."/>
            <person name="Martino E."/>
            <person name="Perotto S."/>
            <person name="Kohler A."/>
            <person name="Nagy L.G."/>
            <person name="Floudas D."/>
            <person name="Copeland A."/>
            <person name="Barry K.W."/>
            <person name="Cichocki N."/>
            <person name="Veneault-Fourrey C."/>
            <person name="LaButti K."/>
            <person name="Lindquist E.A."/>
            <person name="Lipzen A."/>
            <person name="Lundell T."/>
            <person name="Morin E."/>
            <person name="Murat C."/>
            <person name="Sun H."/>
            <person name="Tunlid A."/>
            <person name="Henrissat B."/>
            <person name="Grigoriev I.V."/>
            <person name="Hibbett D.S."/>
            <person name="Martin F."/>
            <person name="Nordberg H.P."/>
            <person name="Cantor M.N."/>
            <person name="Hua S.X."/>
        </authorList>
    </citation>
    <scope>NUCLEOTIDE SEQUENCE [LARGE SCALE GENOMIC DNA]</scope>
    <source>
        <strain evidence="2 3">Zn</strain>
    </source>
</reference>
<dbReference type="HOGENOM" id="CLU_038193_2_0_1"/>
<evidence type="ECO:0000313" key="2">
    <source>
        <dbReference type="EMBL" id="KIN06036.1"/>
    </source>
</evidence>
<evidence type="ECO:0000259" key="1">
    <source>
        <dbReference type="Pfam" id="PF01636"/>
    </source>
</evidence>
<dbReference type="InParanoid" id="A0A0C3HCL1"/>
<dbReference type="OrthoDB" id="5598852at2759"/>
<dbReference type="Pfam" id="PF01636">
    <property type="entry name" value="APH"/>
    <property type="match status" value="1"/>
</dbReference>
<sequence length="345" mass="38062">MAVPSSDVVAPLPDLPSFESSVDDFFIRSGLTLQDRLDCCSFIDGLYPGKSWLIAPCQGYCSLTVFVGDDDVVQFRPGNYRLDIQIVEAAREVYGSFAPDTRHIATLPKSGLLVYCMNKIPGVSLKHIREISTMADGVEYQARLCVDFASFVSRSWYLGSITSIPLGIVGSSITSRLESLSAELPARFRPVAEQTLSQMTLIEALPWVLTHGDILPGNIIVEPSSGQLCGLVDWAEAERLPFGICLYGLEEILGGPTASGFRYHFHATNLRSIFWNELKKQVPELLQAPVMRAVKLARDLGVLLWYGIAFDNGAINRVIQEGRDAEEIRKLDAFLELCVVDAENL</sequence>
<feature type="domain" description="Aminoglycoside phosphotransferase" evidence="1">
    <location>
        <begin position="198"/>
        <end position="237"/>
    </location>
</feature>
<gene>
    <name evidence="2" type="ORF">OIDMADRAFT_100870</name>
</gene>
<dbReference type="InterPro" id="IPR011009">
    <property type="entry name" value="Kinase-like_dom_sf"/>
</dbReference>
<name>A0A0C3HCL1_OIDMZ</name>
<dbReference type="AlphaFoldDB" id="A0A0C3HCL1"/>
<keyword evidence="3" id="KW-1185">Reference proteome</keyword>
<accession>A0A0C3HCL1</accession>
<proteinExistence type="predicted"/>
<reference evidence="3" key="2">
    <citation type="submission" date="2015-01" db="EMBL/GenBank/DDBJ databases">
        <title>Evolutionary Origins and Diversification of the Mycorrhizal Mutualists.</title>
        <authorList>
            <consortium name="DOE Joint Genome Institute"/>
            <consortium name="Mycorrhizal Genomics Consortium"/>
            <person name="Kohler A."/>
            <person name="Kuo A."/>
            <person name="Nagy L.G."/>
            <person name="Floudas D."/>
            <person name="Copeland A."/>
            <person name="Barry K.W."/>
            <person name="Cichocki N."/>
            <person name="Veneault-Fourrey C."/>
            <person name="LaButti K."/>
            <person name="Lindquist E.A."/>
            <person name="Lipzen A."/>
            <person name="Lundell T."/>
            <person name="Morin E."/>
            <person name="Murat C."/>
            <person name="Riley R."/>
            <person name="Ohm R."/>
            <person name="Sun H."/>
            <person name="Tunlid A."/>
            <person name="Henrissat B."/>
            <person name="Grigoriev I.V."/>
            <person name="Hibbett D.S."/>
            <person name="Martin F."/>
        </authorList>
    </citation>
    <scope>NUCLEOTIDE SEQUENCE [LARGE SCALE GENOMIC DNA]</scope>
    <source>
        <strain evidence="3">Zn</strain>
    </source>
</reference>